<gene>
    <name evidence="2" type="ordered locus">BamMC406_4896</name>
</gene>
<dbReference type="OrthoDB" id="9953197at2"/>
<accession>B1YZ47</accession>
<dbReference type="HOGENOM" id="CLU_1114170_0_0_4"/>
<evidence type="ECO:0000313" key="3">
    <source>
        <dbReference type="Proteomes" id="UP000001680"/>
    </source>
</evidence>
<dbReference type="Proteomes" id="UP000001680">
    <property type="component" value="Chromosome 2"/>
</dbReference>
<evidence type="ECO:0000259" key="1">
    <source>
        <dbReference type="Pfam" id="PF12395"/>
    </source>
</evidence>
<dbReference type="InterPro" id="IPR022123">
    <property type="entry name" value="DUF3658"/>
</dbReference>
<dbReference type="RefSeq" id="WP_012366626.1">
    <property type="nucleotide sequence ID" value="NC_010552.1"/>
</dbReference>
<sequence>MIQNKHHQHVVHATFSKRSFDAVSSAISNGSLTGSCVLIGGDWHLGPLKERNTKTLSAWFAENFGYVPENLSTNIPVISKGAKIFAWVNPSTSDEYLNFIHWVSFQAVQGFSLIPVPESAPDSAAGNFRDIAIFLDDAVEKKASDISHYIGEWDVLTDENADFRLIGRTGKIQSFPSSHFDKGIIDAITEQWEPSPIVALRIMEKLASEKQAFPGDIFLYHRFEKLCSSGIIEKQSDVGIAQTLIRATPL</sequence>
<dbReference type="AlphaFoldDB" id="B1YZ47"/>
<organism evidence="2 3">
    <name type="scientific">Burkholderia ambifaria (strain MC40-6)</name>
    <dbReference type="NCBI Taxonomy" id="398577"/>
    <lineage>
        <taxon>Bacteria</taxon>
        <taxon>Pseudomonadati</taxon>
        <taxon>Pseudomonadota</taxon>
        <taxon>Betaproteobacteria</taxon>
        <taxon>Burkholderiales</taxon>
        <taxon>Burkholderiaceae</taxon>
        <taxon>Burkholderia</taxon>
        <taxon>Burkholderia cepacia complex</taxon>
    </lineage>
</organism>
<dbReference type="EMBL" id="CP001026">
    <property type="protein sequence ID" value="ACB67344.1"/>
    <property type="molecule type" value="Genomic_DNA"/>
</dbReference>
<dbReference type="Pfam" id="PF12395">
    <property type="entry name" value="DUF3658"/>
    <property type="match status" value="1"/>
</dbReference>
<reference evidence="3" key="1">
    <citation type="submission" date="2008-04" db="EMBL/GenBank/DDBJ databases">
        <title>Complete sequence of chromosome 2 of Burkholderia ambifaria MC40-6.</title>
        <authorList>
            <person name="Copeland A."/>
            <person name="Lucas S."/>
            <person name="Lapidus A."/>
            <person name="Glavina del Rio T."/>
            <person name="Dalin E."/>
            <person name="Tice H."/>
            <person name="Pitluck S."/>
            <person name="Chain P."/>
            <person name="Malfatti S."/>
            <person name="Shin M."/>
            <person name="Vergez L."/>
            <person name="Lang D."/>
            <person name="Schmutz J."/>
            <person name="Larimer F."/>
            <person name="Land M."/>
            <person name="Hauser L."/>
            <person name="Kyrpides N."/>
            <person name="Lykidis A."/>
            <person name="Ramette A."/>
            <person name="Konstantinidis K."/>
            <person name="Tiedje J."/>
            <person name="Richardson P."/>
        </authorList>
    </citation>
    <scope>NUCLEOTIDE SEQUENCE [LARGE SCALE GENOMIC DNA]</scope>
    <source>
        <strain evidence="3">MC40-6</strain>
    </source>
</reference>
<dbReference type="KEGG" id="bac:BamMC406_4896"/>
<evidence type="ECO:0000313" key="2">
    <source>
        <dbReference type="EMBL" id="ACB67344.1"/>
    </source>
</evidence>
<name>B1YZ47_BURA4</name>
<feature type="domain" description="DUF3658" evidence="1">
    <location>
        <begin position="143"/>
        <end position="238"/>
    </location>
</feature>
<proteinExistence type="predicted"/>
<protein>
    <recommendedName>
        <fullName evidence="1">DUF3658 domain-containing protein</fullName>
    </recommendedName>
</protein>